<dbReference type="PROSITE" id="PS51257">
    <property type="entry name" value="PROKAR_LIPOPROTEIN"/>
    <property type="match status" value="1"/>
</dbReference>
<protein>
    <recommendedName>
        <fullName evidence="4">Lipoprotein</fullName>
    </recommendedName>
</protein>
<evidence type="ECO:0000313" key="2">
    <source>
        <dbReference type="EMBL" id="RGT55684.1"/>
    </source>
</evidence>
<organism evidence="2 3">
    <name type="scientific">Bacteroides intestinalis</name>
    <dbReference type="NCBI Taxonomy" id="329854"/>
    <lineage>
        <taxon>Bacteria</taxon>
        <taxon>Pseudomonadati</taxon>
        <taxon>Bacteroidota</taxon>
        <taxon>Bacteroidia</taxon>
        <taxon>Bacteroidales</taxon>
        <taxon>Bacteroidaceae</taxon>
        <taxon>Bacteroides</taxon>
    </lineage>
</organism>
<reference evidence="2 3" key="1">
    <citation type="submission" date="2018-08" db="EMBL/GenBank/DDBJ databases">
        <title>A genome reference for cultivated species of the human gut microbiota.</title>
        <authorList>
            <person name="Zou Y."/>
            <person name="Xue W."/>
            <person name="Luo G."/>
        </authorList>
    </citation>
    <scope>NUCLEOTIDE SEQUENCE [LARGE SCALE GENOMIC DNA]</scope>
    <source>
        <strain evidence="2 3">AF19-10AC</strain>
    </source>
</reference>
<dbReference type="Proteomes" id="UP000284772">
    <property type="component" value="Unassembled WGS sequence"/>
</dbReference>
<accession>A0AAQ0RSQ8</accession>
<dbReference type="EMBL" id="QRWT01000003">
    <property type="protein sequence ID" value="RGT55684.1"/>
    <property type="molecule type" value="Genomic_DNA"/>
</dbReference>
<sequence>MKKILLLIILNCIVLSCINDNAVTKEKKRNFSFYIPEMDLTVTTSKQAGAKFYTLFSKDSIACLPDSIVSLPDTIDYIINQTHEMGPINIILNPAQKDSIYIYEDEYIKHIQSFNYKLCVLTHKEFDTRFFEPRISTQPLILKYPYIYIVIFPHTYTIAIDSYKITQEIIREGTIYGY</sequence>
<feature type="signal peptide" evidence="1">
    <location>
        <begin position="1"/>
        <end position="22"/>
    </location>
</feature>
<name>A0AAQ0RSQ8_9BACE</name>
<dbReference type="AlphaFoldDB" id="A0AAQ0RSQ8"/>
<proteinExistence type="predicted"/>
<evidence type="ECO:0008006" key="4">
    <source>
        <dbReference type="Google" id="ProtNLM"/>
    </source>
</evidence>
<gene>
    <name evidence="2" type="ORF">DWX27_04995</name>
</gene>
<comment type="caution">
    <text evidence="2">The sequence shown here is derived from an EMBL/GenBank/DDBJ whole genome shotgun (WGS) entry which is preliminary data.</text>
</comment>
<evidence type="ECO:0000256" key="1">
    <source>
        <dbReference type="SAM" id="SignalP"/>
    </source>
</evidence>
<keyword evidence="1" id="KW-0732">Signal</keyword>
<dbReference type="RefSeq" id="WP_143851028.1">
    <property type="nucleotide sequence ID" value="NZ_CABMMK010000006.1"/>
</dbReference>
<feature type="chain" id="PRO_5042995786" description="Lipoprotein" evidence="1">
    <location>
        <begin position="23"/>
        <end position="178"/>
    </location>
</feature>
<evidence type="ECO:0000313" key="3">
    <source>
        <dbReference type="Proteomes" id="UP000284772"/>
    </source>
</evidence>